<dbReference type="InterPro" id="IPR013766">
    <property type="entry name" value="Thioredoxin_domain"/>
</dbReference>
<proteinExistence type="predicted"/>
<dbReference type="GO" id="GO:0005829">
    <property type="term" value="C:cytosol"/>
    <property type="evidence" value="ECO:0007669"/>
    <property type="project" value="TreeGrafter"/>
</dbReference>
<dbReference type="InterPro" id="IPR024706">
    <property type="entry name" value="Peroxiredoxin_AhpC-typ"/>
</dbReference>
<dbReference type="InterPro" id="IPR050217">
    <property type="entry name" value="Peroxiredoxin"/>
</dbReference>
<evidence type="ECO:0000313" key="3">
    <source>
        <dbReference type="EMBL" id="XBT18827.1"/>
    </source>
</evidence>
<name>A0AAU7QSS0_9FLAO</name>
<protein>
    <submittedName>
        <fullName evidence="3">Redoxin domain-containing protein</fullName>
    </submittedName>
</protein>
<dbReference type="PIRSF" id="PIRSF000239">
    <property type="entry name" value="AHPC"/>
    <property type="match status" value="1"/>
</dbReference>
<gene>
    <name evidence="3" type="ORF">ABPD24_00735</name>
</gene>
<evidence type="ECO:0000259" key="2">
    <source>
        <dbReference type="PROSITE" id="PS51352"/>
    </source>
</evidence>
<dbReference type="AlphaFoldDB" id="A0AAU7QSS0"/>
<dbReference type="GO" id="GO:0033554">
    <property type="term" value="P:cellular response to stress"/>
    <property type="evidence" value="ECO:0007669"/>
    <property type="project" value="TreeGrafter"/>
</dbReference>
<dbReference type="PANTHER" id="PTHR10681">
    <property type="entry name" value="THIOREDOXIN PEROXIDASE"/>
    <property type="match status" value="1"/>
</dbReference>
<dbReference type="Gene3D" id="3.40.30.10">
    <property type="entry name" value="Glutaredoxin"/>
    <property type="match status" value="1"/>
</dbReference>
<dbReference type="PROSITE" id="PS51352">
    <property type="entry name" value="THIOREDOXIN_2"/>
    <property type="match status" value="1"/>
</dbReference>
<dbReference type="InterPro" id="IPR036249">
    <property type="entry name" value="Thioredoxin-like_sf"/>
</dbReference>
<dbReference type="GO" id="GO:0042744">
    <property type="term" value="P:hydrogen peroxide catabolic process"/>
    <property type="evidence" value="ECO:0007669"/>
    <property type="project" value="TreeGrafter"/>
</dbReference>
<dbReference type="Pfam" id="PF00578">
    <property type="entry name" value="AhpC-TSA"/>
    <property type="match status" value="1"/>
</dbReference>
<dbReference type="InterPro" id="IPR000866">
    <property type="entry name" value="AhpC/TSA"/>
</dbReference>
<dbReference type="SUPFAM" id="SSF52833">
    <property type="entry name" value="Thioredoxin-like"/>
    <property type="match status" value="1"/>
</dbReference>
<accession>A0AAU7QSS0</accession>
<feature type="domain" description="Thioredoxin" evidence="2">
    <location>
        <begin position="8"/>
        <end position="181"/>
    </location>
</feature>
<dbReference type="PANTHER" id="PTHR10681:SF164">
    <property type="entry name" value="THIOREDOXIN PEROXIDASE 1"/>
    <property type="match status" value="1"/>
</dbReference>
<dbReference type="GO" id="GO:0006979">
    <property type="term" value="P:response to oxidative stress"/>
    <property type="evidence" value="ECO:0007669"/>
    <property type="project" value="TreeGrafter"/>
</dbReference>
<reference evidence="3" key="1">
    <citation type="submission" date="2024-06" db="EMBL/GenBank/DDBJ databases">
        <title>Diversity, functionality, and evolutionary history of bacterial symbionts in false click beetles (Coleoptera, Throscidae).</title>
        <authorList>
            <person name="Wierz J.C."/>
            <person name="Malm H."/>
            <person name="Kaltenpoth M."/>
            <person name="Engl T."/>
        </authorList>
    </citation>
    <scope>NUCLEOTIDE SEQUENCE</scope>
    <source>
        <strain evidence="3">AspAUS03</strain>
    </source>
</reference>
<sequence length="182" mass="21968">MSFIYNFNLIGKKIINFKLKGILNNKFIKKFNLFKFKKKYNLIIYFYSKNFVKYNYIDLIKFQKYIKTFYKKNTKLIAISTDSEYSHLYWTKFNKKQNGIKNITFPILSDINKIVSYFYKTLNGCYKINNNILLKNKGELICNKSIFIIDKHNIIKSYSSYYKNISINIKDILRIIKIINQK</sequence>
<evidence type="ECO:0000256" key="1">
    <source>
        <dbReference type="ARBA" id="ARBA00023002"/>
    </source>
</evidence>
<keyword evidence="1" id="KW-0560">Oxidoreductase</keyword>
<organism evidence="3">
    <name type="scientific">Candidatus Shikimatogenerans sp. AspAUS03</name>
    <dbReference type="NCBI Taxonomy" id="3158563"/>
    <lineage>
        <taxon>Bacteria</taxon>
        <taxon>Pseudomonadati</taxon>
        <taxon>Bacteroidota</taxon>
        <taxon>Flavobacteriia</taxon>
        <taxon>Flavobacteriales</taxon>
        <taxon>Candidatus Shikimatogenerans</taxon>
    </lineage>
</organism>
<dbReference type="EMBL" id="CP157897">
    <property type="protein sequence ID" value="XBT18827.1"/>
    <property type="molecule type" value="Genomic_DNA"/>
</dbReference>
<dbReference type="GO" id="GO:0008379">
    <property type="term" value="F:thioredoxin peroxidase activity"/>
    <property type="evidence" value="ECO:0007669"/>
    <property type="project" value="TreeGrafter"/>
</dbReference>
<dbReference type="GO" id="GO:0045454">
    <property type="term" value="P:cell redox homeostasis"/>
    <property type="evidence" value="ECO:0007669"/>
    <property type="project" value="TreeGrafter"/>
</dbReference>